<dbReference type="EMBL" id="UGOY01000001">
    <property type="protein sequence ID" value="STY23189.1"/>
    <property type="molecule type" value="Genomic_DNA"/>
</dbReference>
<dbReference type="Proteomes" id="UP000054820">
    <property type="component" value="Unassembled WGS sequence"/>
</dbReference>
<dbReference type="AlphaFoldDB" id="A0A378LBS5"/>
<evidence type="ECO:0000256" key="1">
    <source>
        <dbReference type="SAM" id="Coils"/>
    </source>
</evidence>
<evidence type="ECO:0000313" key="5">
    <source>
        <dbReference type="Proteomes" id="UP000255110"/>
    </source>
</evidence>
<evidence type="ECO:0000313" key="3">
    <source>
        <dbReference type="EMBL" id="STY23189.1"/>
    </source>
</evidence>
<organism evidence="3 5">
    <name type="scientific">Legionella steigerwaltii</name>
    <dbReference type="NCBI Taxonomy" id="460"/>
    <lineage>
        <taxon>Bacteria</taxon>
        <taxon>Pseudomonadati</taxon>
        <taxon>Pseudomonadota</taxon>
        <taxon>Gammaproteobacteria</taxon>
        <taxon>Legionellales</taxon>
        <taxon>Legionellaceae</taxon>
        <taxon>Legionella</taxon>
    </lineage>
</organism>
<keyword evidence="4" id="KW-1185">Reference proteome</keyword>
<protein>
    <recommendedName>
        <fullName evidence="6">Ankyrin repeat protein</fullName>
    </recommendedName>
</protein>
<feature type="coiled-coil region" evidence="1">
    <location>
        <begin position="204"/>
        <end position="252"/>
    </location>
</feature>
<dbReference type="InterPro" id="IPR036770">
    <property type="entry name" value="Ankyrin_rpt-contain_sf"/>
</dbReference>
<name>A0A378LBS5_9GAMM</name>
<evidence type="ECO:0000313" key="2">
    <source>
        <dbReference type="EMBL" id="KTD81122.1"/>
    </source>
</evidence>
<evidence type="ECO:0000313" key="4">
    <source>
        <dbReference type="Proteomes" id="UP000054820"/>
    </source>
</evidence>
<sequence length="263" mass="31039">MKIVKAAQYTEIELLNLFKEIHHDALSMNKENFIKKYESFEIPEQLISFQFESKNRETILHILMNEIALALVHSKEIMNLVYFFKFLINNGADINRMSDTNDVPLSYLFKYKDMFQLWNLNYIVDFFKIINQSGLTINNRTFERLVGNVFIADSASEDQRTRVLDVLISFGAELTMFHEAASSYDNFYKQYKIKYKQYKLSQEQEKLTEQLAEHKVRIQRLEQQNSLLLDNIAKLTKKVESLLNNSEKTEIENSTNEFTFFGS</sequence>
<dbReference type="OrthoDB" id="10006252at2"/>
<accession>A0A378LBS5</accession>
<proteinExistence type="predicted"/>
<keyword evidence="1" id="KW-0175">Coiled coil</keyword>
<reference evidence="2 4" key="1">
    <citation type="submission" date="2015-11" db="EMBL/GenBank/DDBJ databases">
        <title>Genomic analysis of 38 Legionella species identifies large and diverse effector repertoires.</title>
        <authorList>
            <person name="Burstein D."/>
            <person name="Amaro F."/>
            <person name="Zusman T."/>
            <person name="Lifshitz Z."/>
            <person name="Cohen O."/>
            <person name="Gilbert J.A."/>
            <person name="Pupko T."/>
            <person name="Shuman H.A."/>
            <person name="Segal G."/>
        </authorList>
    </citation>
    <scope>NUCLEOTIDE SEQUENCE [LARGE SCALE GENOMIC DNA]</scope>
    <source>
        <strain evidence="2 4">SC-18-C9</strain>
    </source>
</reference>
<dbReference type="Proteomes" id="UP000255110">
    <property type="component" value="Unassembled WGS sequence"/>
</dbReference>
<dbReference type="EMBL" id="LNYZ01000001">
    <property type="protein sequence ID" value="KTD81122.1"/>
    <property type="molecule type" value="Genomic_DNA"/>
</dbReference>
<reference evidence="3 5" key="2">
    <citation type="submission" date="2018-06" db="EMBL/GenBank/DDBJ databases">
        <authorList>
            <consortium name="Pathogen Informatics"/>
            <person name="Doyle S."/>
        </authorList>
    </citation>
    <scope>NUCLEOTIDE SEQUENCE [LARGE SCALE GENOMIC DNA]</scope>
    <source>
        <strain evidence="3 5">NCTC11991</strain>
    </source>
</reference>
<dbReference type="SUPFAM" id="SSF48403">
    <property type="entry name" value="Ankyrin repeat"/>
    <property type="match status" value="1"/>
</dbReference>
<gene>
    <name evidence="2" type="ORF">Lstg_0349</name>
    <name evidence="3" type="ORF">NCTC11991_01793</name>
</gene>
<evidence type="ECO:0008006" key="6">
    <source>
        <dbReference type="Google" id="ProtNLM"/>
    </source>
</evidence>
<dbReference type="RefSeq" id="WP_058475933.1">
    <property type="nucleotide sequence ID" value="NZ_CAAAIO010000003.1"/>
</dbReference>